<accession>A0A1X7U951</accession>
<evidence type="ECO:0000256" key="1">
    <source>
        <dbReference type="SAM" id="MobiDB-lite"/>
    </source>
</evidence>
<feature type="compositionally biased region" description="Basic and acidic residues" evidence="1">
    <location>
        <begin position="265"/>
        <end position="279"/>
    </location>
</feature>
<dbReference type="SUPFAM" id="SSF47986">
    <property type="entry name" value="DEATH domain"/>
    <property type="match status" value="1"/>
</dbReference>
<feature type="domain" description="Death" evidence="2">
    <location>
        <begin position="872"/>
        <end position="947"/>
    </location>
</feature>
<dbReference type="EnsemblMetazoa" id="Aqu2.1.24290_001">
    <property type="protein sequence ID" value="Aqu2.1.24290_001"/>
    <property type="gene ID" value="Aqu2.1.24290"/>
</dbReference>
<dbReference type="AlphaFoldDB" id="A0A1X7U951"/>
<evidence type="ECO:0000259" key="2">
    <source>
        <dbReference type="PROSITE" id="PS50017"/>
    </source>
</evidence>
<dbReference type="InterPro" id="IPR011029">
    <property type="entry name" value="DEATH-like_dom_sf"/>
</dbReference>
<dbReference type="InterPro" id="IPR000488">
    <property type="entry name" value="Death_dom"/>
</dbReference>
<dbReference type="KEGG" id="aqu:109584221"/>
<proteinExistence type="predicted"/>
<dbReference type="GO" id="GO:0007165">
    <property type="term" value="P:signal transduction"/>
    <property type="evidence" value="ECO:0007669"/>
    <property type="project" value="InterPro"/>
</dbReference>
<dbReference type="Gene3D" id="1.10.533.10">
    <property type="entry name" value="Death Domain, Fas"/>
    <property type="match status" value="2"/>
</dbReference>
<feature type="compositionally biased region" description="Polar residues" evidence="1">
    <location>
        <begin position="280"/>
        <end position="297"/>
    </location>
</feature>
<dbReference type="PROSITE" id="PS50017">
    <property type="entry name" value="DEATH_DOMAIN"/>
    <property type="match status" value="1"/>
</dbReference>
<dbReference type="EnsemblMetazoa" id="XM_019999880.1">
    <property type="protein sequence ID" value="XP_019855439.1"/>
    <property type="gene ID" value="LOC109584221"/>
</dbReference>
<feature type="region of interest" description="Disordered" evidence="1">
    <location>
        <begin position="251"/>
        <end position="309"/>
    </location>
</feature>
<protein>
    <recommendedName>
        <fullName evidence="2">Death domain-containing protein</fullName>
    </recommendedName>
</protein>
<keyword evidence="4" id="KW-1185">Reference proteome</keyword>
<name>A0A1X7U951_AMPQE</name>
<evidence type="ECO:0000313" key="4">
    <source>
        <dbReference type="Proteomes" id="UP000007879"/>
    </source>
</evidence>
<sequence length="1057" mass="119663">MSYNVRKAIRDANIELEDLKDFIISMDNKLEKKLEECQNISSTLRLVDKECSLIDIELFCAVVENFQIEAAEKHIKEYCDFSREYFQYSPIACYLKERLIEVSTTYSLLQCESVTYIFDWEPSEELLDDIKDILAKLSGKLVKIRFIGIGESTFNDENKFLQLDAVSKWLQEGEVNLTVKRVQMLGPPCSGKTCSQHLLLNEDPPQVAVTDSTPITCRAVKATRISAHDNCMERVDAKALLSRLAGDLKESAVKQEGASSKQKKTTKEGYDTKLKKKSSETIPSDSPETIATESADTIESVDTADTEPADDPDAKIICKDIVKAIPKAKANLNCNWVYIVDSGGQTAFQELLPLFTRPASLNIITIDLSKDLDEKLDLQYRIDGKSFPCDSDFSYSNIEFIKDVLSSGAVSQPYHNKYPGYFVLGTHSDHDKVTPEKIQNYNDELSSLTSGYKAEKGYRIIPAKLGEIMYPVNTMLKSGPERQKMSKKLCDLILNDKNSNDTFPMPVRWFAFELTLLKKAGNGSCLKKHDVLSIGRSLEMEEKDTEQALLYLHNATIILYFPEVLPNLVFVDPHPILDTLSRLLALTYNIDVAHLSLLTKEGVNILDSDDLENLRKRGIFTKSLLDMLNGDKEFSTPDFIELLLHLHIIAKTNDGYFIPSALPPYTGPPPESDIIHPLLVVWRNLVTEEILPVPRGIFPLLVVNLRTFKQPEFRFPTKDTSTHQKYMYLRCRDAMSFRVFVHKEKIGTIHLIKKNKCIEIYFKGEVLKYCPLILEAVTEAINSSSVAINLKPDGHEFAFACCSKDCYRIVTNEAEEKVEYLCDESAIISGQEKYWSWLHVTYQNPNKGPKSLDIKDLREILKLLREGHFNGDWEGLGLELGLYKQPTLSNIQHSYTKGEAPLRECLTAWLQRTDAVNESGGATYASLANALDTIGQKAVADHIRKECQIHFLQEETEISTLKGTPHILDIVYLRDVRSSLKKGNFDDSKWRDLGAKLCLLPDTLKTIEDDYSNVSRRLRETLVKWLEGADGVSPSWGSLVKALDHEDIKKKMMQLKT</sequence>
<gene>
    <name evidence="3" type="primary">109584221</name>
</gene>
<dbReference type="CDD" id="cd01670">
    <property type="entry name" value="Death"/>
    <property type="match status" value="2"/>
</dbReference>
<dbReference type="InterPro" id="IPR036388">
    <property type="entry name" value="WH-like_DNA-bd_sf"/>
</dbReference>
<dbReference type="InParanoid" id="A0A1X7U951"/>
<organism evidence="3">
    <name type="scientific">Amphimedon queenslandica</name>
    <name type="common">Sponge</name>
    <dbReference type="NCBI Taxonomy" id="400682"/>
    <lineage>
        <taxon>Eukaryota</taxon>
        <taxon>Metazoa</taxon>
        <taxon>Porifera</taxon>
        <taxon>Demospongiae</taxon>
        <taxon>Heteroscleromorpha</taxon>
        <taxon>Haplosclerida</taxon>
        <taxon>Niphatidae</taxon>
        <taxon>Amphimedon</taxon>
    </lineage>
</organism>
<reference evidence="3" key="2">
    <citation type="submission" date="2017-05" db="UniProtKB">
        <authorList>
            <consortium name="EnsemblMetazoa"/>
        </authorList>
    </citation>
    <scope>IDENTIFICATION</scope>
</reference>
<dbReference type="Gene3D" id="1.10.10.10">
    <property type="entry name" value="Winged helix-like DNA-binding domain superfamily/Winged helix DNA-binding domain"/>
    <property type="match status" value="1"/>
</dbReference>
<reference evidence="4" key="1">
    <citation type="journal article" date="2010" name="Nature">
        <title>The Amphimedon queenslandica genome and the evolution of animal complexity.</title>
        <authorList>
            <person name="Srivastava M."/>
            <person name="Simakov O."/>
            <person name="Chapman J."/>
            <person name="Fahey B."/>
            <person name="Gauthier M.E."/>
            <person name="Mitros T."/>
            <person name="Richards G.S."/>
            <person name="Conaco C."/>
            <person name="Dacre M."/>
            <person name="Hellsten U."/>
            <person name="Larroux C."/>
            <person name="Putnam N.H."/>
            <person name="Stanke M."/>
            <person name="Adamska M."/>
            <person name="Darling A."/>
            <person name="Degnan S.M."/>
            <person name="Oakley T.H."/>
            <person name="Plachetzki D.C."/>
            <person name="Zhai Y."/>
            <person name="Adamski M."/>
            <person name="Calcino A."/>
            <person name="Cummins S.F."/>
            <person name="Goodstein D.M."/>
            <person name="Harris C."/>
            <person name="Jackson D.J."/>
            <person name="Leys S.P."/>
            <person name="Shu S."/>
            <person name="Woodcroft B.J."/>
            <person name="Vervoort M."/>
            <person name="Kosik K.S."/>
            <person name="Manning G."/>
            <person name="Degnan B.M."/>
            <person name="Rokhsar D.S."/>
        </authorList>
    </citation>
    <scope>NUCLEOTIDE SEQUENCE [LARGE SCALE GENOMIC DNA]</scope>
</reference>
<dbReference type="Proteomes" id="UP000007879">
    <property type="component" value="Unassembled WGS sequence"/>
</dbReference>
<evidence type="ECO:0000313" key="3">
    <source>
        <dbReference type="EnsemblMetazoa" id="Aqu2.1.24290_001"/>
    </source>
</evidence>
<dbReference type="Pfam" id="PF00531">
    <property type="entry name" value="Death"/>
    <property type="match status" value="1"/>
</dbReference>